<dbReference type="Proteomes" id="UP001224775">
    <property type="component" value="Unassembled WGS sequence"/>
</dbReference>
<accession>A0AAD8YB44</accession>
<dbReference type="InterPro" id="IPR016135">
    <property type="entry name" value="UBQ-conjugating_enzyme/RWD"/>
</dbReference>
<feature type="compositionally biased region" description="Low complexity" evidence="1">
    <location>
        <begin position="176"/>
        <end position="189"/>
    </location>
</feature>
<feature type="region of interest" description="Disordered" evidence="1">
    <location>
        <begin position="1"/>
        <end position="84"/>
    </location>
</feature>
<feature type="compositionally biased region" description="Basic residues" evidence="1">
    <location>
        <begin position="38"/>
        <end position="48"/>
    </location>
</feature>
<feature type="region of interest" description="Disordered" evidence="1">
    <location>
        <begin position="165"/>
        <end position="192"/>
    </location>
</feature>
<dbReference type="SUPFAM" id="SSF54495">
    <property type="entry name" value="UBC-like"/>
    <property type="match status" value="1"/>
</dbReference>
<evidence type="ECO:0000313" key="4">
    <source>
        <dbReference type="Proteomes" id="UP001224775"/>
    </source>
</evidence>
<feature type="compositionally biased region" description="Basic residues" evidence="1">
    <location>
        <begin position="443"/>
        <end position="453"/>
    </location>
</feature>
<dbReference type="AlphaFoldDB" id="A0AAD8YB44"/>
<dbReference type="Gene3D" id="3.10.110.10">
    <property type="entry name" value="Ubiquitin Conjugating Enzyme"/>
    <property type="match status" value="1"/>
</dbReference>
<feature type="region of interest" description="Disordered" evidence="1">
    <location>
        <begin position="372"/>
        <end position="395"/>
    </location>
</feature>
<dbReference type="CDD" id="cd23799">
    <property type="entry name" value="UBCc_UBE2J"/>
    <property type="match status" value="1"/>
</dbReference>
<dbReference type="SMART" id="SM00212">
    <property type="entry name" value="UBCc"/>
    <property type="match status" value="1"/>
</dbReference>
<feature type="domain" description="UBC core" evidence="2">
    <location>
        <begin position="194"/>
        <end position="364"/>
    </location>
</feature>
<feature type="compositionally biased region" description="Basic residues" evidence="1">
    <location>
        <begin position="562"/>
        <end position="573"/>
    </location>
</feature>
<feature type="compositionally biased region" description="Basic and acidic residues" evidence="1">
    <location>
        <begin position="454"/>
        <end position="465"/>
    </location>
</feature>
<proteinExistence type="predicted"/>
<gene>
    <name evidence="3" type="ORF">QTG54_006880</name>
</gene>
<evidence type="ECO:0000313" key="3">
    <source>
        <dbReference type="EMBL" id="KAK1742315.1"/>
    </source>
</evidence>
<feature type="compositionally biased region" description="Basic and acidic residues" evidence="1">
    <location>
        <begin position="49"/>
        <end position="60"/>
    </location>
</feature>
<evidence type="ECO:0000259" key="2">
    <source>
        <dbReference type="PROSITE" id="PS50127"/>
    </source>
</evidence>
<dbReference type="InterPro" id="IPR050113">
    <property type="entry name" value="Ub_conjugating_enzyme"/>
</dbReference>
<reference evidence="3" key="1">
    <citation type="submission" date="2023-06" db="EMBL/GenBank/DDBJ databases">
        <title>Survivors Of The Sea: Transcriptome response of Skeletonema marinoi to long-term dormancy.</title>
        <authorList>
            <person name="Pinder M.I.M."/>
            <person name="Kourtchenko O."/>
            <person name="Robertson E.K."/>
            <person name="Larsson T."/>
            <person name="Maumus F."/>
            <person name="Osuna-Cruz C.M."/>
            <person name="Vancaester E."/>
            <person name="Stenow R."/>
            <person name="Vandepoele K."/>
            <person name="Ploug H."/>
            <person name="Bruchert V."/>
            <person name="Godhe A."/>
            <person name="Topel M."/>
        </authorList>
    </citation>
    <scope>NUCLEOTIDE SEQUENCE</scope>
    <source>
        <strain evidence="3">R05AC</strain>
    </source>
</reference>
<keyword evidence="3" id="KW-0012">Acyltransferase</keyword>
<keyword evidence="4" id="KW-1185">Reference proteome</keyword>
<dbReference type="GO" id="GO:0061631">
    <property type="term" value="F:ubiquitin conjugating enzyme activity"/>
    <property type="evidence" value="ECO:0007669"/>
    <property type="project" value="UniProtKB-EC"/>
</dbReference>
<feature type="compositionally biased region" description="Basic residues" evidence="1">
    <location>
        <begin position="527"/>
        <end position="539"/>
    </location>
</feature>
<dbReference type="EC" id="2.3.2.23" evidence="3"/>
<keyword evidence="3" id="KW-0808">Transferase</keyword>
<dbReference type="InterPro" id="IPR000608">
    <property type="entry name" value="UBC"/>
</dbReference>
<protein>
    <submittedName>
        <fullName evidence="3">Ubiquitin-conjugating enzyme E2</fullName>
        <ecNumber evidence="3">2.3.2.23</ecNumber>
    </submittedName>
</protein>
<feature type="compositionally biased region" description="Polar residues" evidence="1">
    <location>
        <begin position="17"/>
        <end position="32"/>
    </location>
</feature>
<evidence type="ECO:0000256" key="1">
    <source>
        <dbReference type="SAM" id="MobiDB-lite"/>
    </source>
</evidence>
<dbReference type="PANTHER" id="PTHR24067">
    <property type="entry name" value="UBIQUITIN-CONJUGATING ENZYME E2"/>
    <property type="match status" value="1"/>
</dbReference>
<feature type="compositionally biased region" description="Polar residues" evidence="1">
    <location>
        <begin position="61"/>
        <end position="84"/>
    </location>
</feature>
<dbReference type="Pfam" id="PF00179">
    <property type="entry name" value="UQ_con"/>
    <property type="match status" value="1"/>
</dbReference>
<feature type="compositionally biased region" description="Polar residues" evidence="1">
    <location>
        <begin position="504"/>
        <end position="518"/>
    </location>
</feature>
<name>A0AAD8YB44_9STRA</name>
<sequence>MQPSVIVEKACNRTKQESASASSSPTLTQLPSQEKIEHKRKRKSRRRRKENDNNLAKDDVSLSSLPSNRTKSTSHSTTTLESNHKLVQTTEEFENNLHISNDGNNNTSTAAIVTNETVVTYDDKDECEAVETDILLSQSQSNATNKVTVQESVSSVKATDRKLNAAKNKKKKATIKKANASKSTTTSSTGKEGECLRRIKHEWKNAVKSGIAYDWISMKSIRNTNTTSSAYVRIGPFGKNLLRWHFSVAGPSNSVYENGIYHGRVLLPKDYPASPPRVQMITPSGRFIPGHDICLSASSYHPETWTPRWTVLSLVDGLRLHMLTTANEIGGVLASDEKRRQYAIESRSWKYHGIANHERMVEDNIFALPSLSSGGDDGGNDCEKETNSDKSNIVNSAIASDELVTDEVTTGEDLKCEKNKDVTCNEDVVKDCPEHEKDDRTSVKRKKSKSKKNKTSEDLIGEEHSNVVTPAEDAITSIKASEKDASKPVSTNIKATKRKKKSRVTSAVETGENSTQQDIHAKNEAPKKKKKKKNRKKKSPVISAVHTVDDLTHGQSSNKSTSTKKKKKKKSRKKSTDVQVEAEEQSITTVLLKRLLVEMLKLPLRVLAILIRILDRLENYMRAILDGI</sequence>
<feature type="region of interest" description="Disordered" evidence="1">
    <location>
        <begin position="434"/>
        <end position="580"/>
    </location>
</feature>
<comment type="caution">
    <text evidence="3">The sequence shown here is derived from an EMBL/GenBank/DDBJ whole genome shotgun (WGS) entry which is preliminary data.</text>
</comment>
<organism evidence="3 4">
    <name type="scientific">Skeletonema marinoi</name>
    <dbReference type="NCBI Taxonomy" id="267567"/>
    <lineage>
        <taxon>Eukaryota</taxon>
        <taxon>Sar</taxon>
        <taxon>Stramenopiles</taxon>
        <taxon>Ochrophyta</taxon>
        <taxon>Bacillariophyta</taxon>
        <taxon>Coscinodiscophyceae</taxon>
        <taxon>Thalassiosirophycidae</taxon>
        <taxon>Thalassiosirales</taxon>
        <taxon>Skeletonemataceae</taxon>
        <taxon>Skeletonema</taxon>
        <taxon>Skeletonema marinoi-dohrnii complex</taxon>
    </lineage>
</organism>
<dbReference type="EMBL" id="JATAAI010000011">
    <property type="protein sequence ID" value="KAK1742315.1"/>
    <property type="molecule type" value="Genomic_DNA"/>
</dbReference>
<dbReference type="PROSITE" id="PS50127">
    <property type="entry name" value="UBC_2"/>
    <property type="match status" value="1"/>
</dbReference>